<dbReference type="Gene3D" id="3.10.450.50">
    <property type="match status" value="1"/>
</dbReference>
<evidence type="ECO:0000313" key="4">
    <source>
        <dbReference type="Proteomes" id="UP000572528"/>
    </source>
</evidence>
<dbReference type="InterPro" id="IPR027843">
    <property type="entry name" value="DUF4440"/>
</dbReference>
<evidence type="ECO:0000256" key="1">
    <source>
        <dbReference type="SAM" id="MobiDB-lite"/>
    </source>
</evidence>
<comment type="caution">
    <text evidence="3">The sequence shown here is derived from an EMBL/GenBank/DDBJ whole genome shotgun (WGS) entry which is preliminary data.</text>
</comment>
<dbReference type="InterPro" id="IPR032710">
    <property type="entry name" value="NTF2-like_dom_sf"/>
</dbReference>
<dbReference type="EMBL" id="JACBXV010000121">
    <property type="protein sequence ID" value="NYS69607.1"/>
    <property type="molecule type" value="Genomic_DNA"/>
</dbReference>
<dbReference type="Proteomes" id="UP000572528">
    <property type="component" value="Unassembled WGS sequence"/>
</dbReference>
<feature type="region of interest" description="Disordered" evidence="1">
    <location>
        <begin position="124"/>
        <end position="145"/>
    </location>
</feature>
<organism evidence="3 4">
    <name type="scientific">Actinomyces bowdenii</name>
    <dbReference type="NCBI Taxonomy" id="131109"/>
    <lineage>
        <taxon>Bacteria</taxon>
        <taxon>Bacillati</taxon>
        <taxon>Actinomycetota</taxon>
        <taxon>Actinomycetes</taxon>
        <taxon>Actinomycetales</taxon>
        <taxon>Actinomycetaceae</taxon>
        <taxon>Actinomyces</taxon>
    </lineage>
</organism>
<accession>A0A853EJT1</accession>
<dbReference type="AlphaFoldDB" id="A0A853EJT1"/>
<proteinExistence type="predicted"/>
<sequence>MSEPSWHRDLLAREPILDRPERIWDEASFDAEIAPDFREIGASGALYDREELKRIALGRLAGTHPVSLVGGYRIEDAEVVDLSPDLAQVRYTLHGQGRVTRRTTLYRRIGRDWQAIFHQGTVVAGASPLPPTQAEPQHGPGGPQH</sequence>
<evidence type="ECO:0000313" key="3">
    <source>
        <dbReference type="EMBL" id="NYS69607.1"/>
    </source>
</evidence>
<evidence type="ECO:0000259" key="2">
    <source>
        <dbReference type="Pfam" id="PF14534"/>
    </source>
</evidence>
<dbReference type="RefSeq" id="WP_179900877.1">
    <property type="nucleotide sequence ID" value="NZ_JACBXV010000121.1"/>
</dbReference>
<dbReference type="Pfam" id="PF14534">
    <property type="entry name" value="DUF4440"/>
    <property type="match status" value="1"/>
</dbReference>
<dbReference type="SUPFAM" id="SSF54427">
    <property type="entry name" value="NTF2-like"/>
    <property type="match status" value="1"/>
</dbReference>
<protein>
    <submittedName>
        <fullName evidence="3">DUF4440 domain-containing protein</fullName>
    </submittedName>
</protein>
<gene>
    <name evidence="3" type="ORF">HZZ05_08790</name>
</gene>
<name>A0A853EJT1_9ACTO</name>
<feature type="domain" description="DUF4440" evidence="2">
    <location>
        <begin position="25"/>
        <end position="114"/>
    </location>
</feature>
<reference evidence="3 4" key="1">
    <citation type="submission" date="2020-07" db="EMBL/GenBank/DDBJ databases">
        <title>MOT database genomes.</title>
        <authorList>
            <person name="Joseph S."/>
            <person name="Aduse-Opoku J."/>
            <person name="Hashim A."/>
            <person name="Wade W."/>
            <person name="Curtis M."/>
        </authorList>
    </citation>
    <scope>NUCLEOTIDE SEQUENCE [LARGE SCALE GENOMIC DNA]</scope>
    <source>
        <strain evidence="3 4">WMus004</strain>
    </source>
</reference>